<comment type="caution">
    <text evidence="2">The sequence shown here is derived from an EMBL/GenBank/DDBJ whole genome shotgun (WGS) entry which is preliminary data.</text>
</comment>
<dbReference type="GO" id="GO:0004527">
    <property type="term" value="F:exonuclease activity"/>
    <property type="evidence" value="ECO:0007669"/>
    <property type="project" value="UniProtKB-KW"/>
</dbReference>
<dbReference type="GO" id="GO:0003676">
    <property type="term" value="F:nucleic acid binding"/>
    <property type="evidence" value="ECO:0007669"/>
    <property type="project" value="InterPro"/>
</dbReference>
<dbReference type="Proteomes" id="UP000463700">
    <property type="component" value="Unassembled WGS sequence"/>
</dbReference>
<evidence type="ECO:0000259" key="1">
    <source>
        <dbReference type="SMART" id="SM00479"/>
    </source>
</evidence>
<dbReference type="EMBL" id="VOSW01000048">
    <property type="protein sequence ID" value="KAE8757354.1"/>
    <property type="molecule type" value="Genomic_DNA"/>
</dbReference>
<keyword evidence="2" id="KW-0269">Exonuclease</keyword>
<dbReference type="InterPro" id="IPR013520">
    <property type="entry name" value="Ribonucl_H"/>
</dbReference>
<dbReference type="Gene3D" id="3.30.420.10">
    <property type="entry name" value="Ribonuclease H-like superfamily/Ribonuclease H"/>
    <property type="match status" value="1"/>
</dbReference>
<keyword evidence="2" id="KW-0378">Hydrolase</keyword>
<keyword evidence="2" id="KW-0540">Nuclease</keyword>
<sequence>MKPILFYDTETNGLPLWNQLSEHPNQPHITQLAAELFDADSGRVLAFVDLLIHPEDWTIPPELEALTGITNELVQRFGHPMDDALRTFMQMWCEADLRVAHNESFDQRMVRIEALRTLGEKHGFHEDWKNGATFCTQANSIKILNLPPTPKMVAAGRTHAKSPNLGEAYEFFTGTKLEGAHNAAVDLAACKAVYFGIQAFTRQAA</sequence>
<feature type="domain" description="Exonuclease" evidence="1">
    <location>
        <begin position="3"/>
        <end position="203"/>
    </location>
</feature>
<gene>
    <name evidence="2" type="ORF">FSO04_24350</name>
</gene>
<reference evidence="2 3" key="1">
    <citation type="journal article" date="2020" name="Int. J. Syst. Evol. Microbiol.">
        <title>Paraburkholderia madseniana sp. nov., a phenolic acid-degrading bacterium isolated from acidic forest soil.</title>
        <authorList>
            <person name="Wilhelm R.C."/>
            <person name="Murphy S.J.L."/>
            <person name="Feriancek N.M."/>
            <person name="Karasz D.C."/>
            <person name="DeRito C.M."/>
            <person name="Newman J.D."/>
            <person name="Buckley D.H."/>
        </authorList>
    </citation>
    <scope>NUCLEOTIDE SEQUENCE [LARGE SCALE GENOMIC DNA]</scope>
    <source>
        <strain evidence="2 3">RP11</strain>
    </source>
</reference>
<organism evidence="2 3">
    <name type="scientific">Paraburkholderia madseniana</name>
    <dbReference type="NCBI Taxonomy" id="2599607"/>
    <lineage>
        <taxon>Bacteria</taxon>
        <taxon>Pseudomonadati</taxon>
        <taxon>Pseudomonadota</taxon>
        <taxon>Betaproteobacteria</taxon>
        <taxon>Burkholderiales</taxon>
        <taxon>Burkholderiaceae</taxon>
        <taxon>Paraburkholderia</taxon>
    </lineage>
</organism>
<evidence type="ECO:0000313" key="3">
    <source>
        <dbReference type="Proteomes" id="UP000463700"/>
    </source>
</evidence>
<dbReference type="InterPro" id="IPR036397">
    <property type="entry name" value="RNaseH_sf"/>
</dbReference>
<proteinExistence type="predicted"/>
<dbReference type="RefSeq" id="WP_154563258.1">
    <property type="nucleotide sequence ID" value="NZ_VOSW01000048.1"/>
</dbReference>
<evidence type="ECO:0000313" key="2">
    <source>
        <dbReference type="EMBL" id="KAE8757354.1"/>
    </source>
</evidence>
<dbReference type="AlphaFoldDB" id="A0A6N6WC70"/>
<dbReference type="CDD" id="cd06127">
    <property type="entry name" value="DEDDh"/>
    <property type="match status" value="1"/>
</dbReference>
<protein>
    <submittedName>
        <fullName evidence="2">3'-5' exonuclease</fullName>
    </submittedName>
</protein>
<dbReference type="OrthoDB" id="280774at2"/>
<dbReference type="SUPFAM" id="SSF53098">
    <property type="entry name" value="Ribonuclease H-like"/>
    <property type="match status" value="1"/>
</dbReference>
<accession>A0A6N6WC70</accession>
<dbReference type="GO" id="GO:0006259">
    <property type="term" value="P:DNA metabolic process"/>
    <property type="evidence" value="ECO:0007669"/>
    <property type="project" value="UniProtKB-ARBA"/>
</dbReference>
<name>A0A6N6WC70_9BURK</name>
<dbReference type="InterPro" id="IPR012337">
    <property type="entry name" value="RNaseH-like_sf"/>
</dbReference>
<dbReference type="Pfam" id="PF00929">
    <property type="entry name" value="RNase_T"/>
    <property type="match status" value="1"/>
</dbReference>
<dbReference type="SMART" id="SM00479">
    <property type="entry name" value="EXOIII"/>
    <property type="match status" value="1"/>
</dbReference>